<dbReference type="EMBL" id="LQYT01000117">
    <property type="protein sequence ID" value="KYD10626.1"/>
    <property type="molecule type" value="Genomic_DNA"/>
</dbReference>
<evidence type="ECO:0000313" key="3">
    <source>
        <dbReference type="Proteomes" id="UP000075683"/>
    </source>
</evidence>
<protein>
    <submittedName>
        <fullName evidence="2">Uncharacterized protein</fullName>
    </submittedName>
</protein>
<dbReference type="AlphaFoldDB" id="A0A150LFA3"/>
<feature type="region of interest" description="Disordered" evidence="1">
    <location>
        <begin position="1"/>
        <end position="34"/>
    </location>
</feature>
<evidence type="ECO:0000313" key="2">
    <source>
        <dbReference type="EMBL" id="KYD10626.1"/>
    </source>
</evidence>
<feature type="compositionally biased region" description="Basic and acidic residues" evidence="1">
    <location>
        <begin position="10"/>
        <end position="34"/>
    </location>
</feature>
<dbReference type="Proteomes" id="UP000075683">
    <property type="component" value="Unassembled WGS sequence"/>
</dbReference>
<name>A0A150LFA3_9BACI</name>
<sequence>MKSTGAKFFPAREDAEAKNGKAKDRRTPVWKERSCSRRTGSRTVAEIFVNLAEAGKKIGFEKFAEMS</sequence>
<accession>A0A150LFA3</accession>
<organism evidence="2 3">
    <name type="scientific">Caldibacillus debilis</name>
    <dbReference type="NCBI Taxonomy" id="301148"/>
    <lineage>
        <taxon>Bacteria</taxon>
        <taxon>Bacillati</taxon>
        <taxon>Bacillota</taxon>
        <taxon>Bacilli</taxon>
        <taxon>Bacillales</taxon>
        <taxon>Bacillaceae</taxon>
        <taxon>Caldibacillus</taxon>
    </lineage>
</organism>
<proteinExistence type="predicted"/>
<dbReference type="STRING" id="301148.B4135_3427"/>
<evidence type="ECO:0000256" key="1">
    <source>
        <dbReference type="SAM" id="MobiDB-lite"/>
    </source>
</evidence>
<gene>
    <name evidence="2" type="ORF">B4135_3427</name>
</gene>
<reference evidence="2 3" key="1">
    <citation type="submission" date="2016-01" db="EMBL/GenBank/DDBJ databases">
        <title>Draft Genome Sequences of Seven Thermophilic Sporeformers Isolated from Foods.</title>
        <authorList>
            <person name="Berendsen E.M."/>
            <person name="Wells-Bennik M.H."/>
            <person name="Krawcyk A.O."/>
            <person name="De Jong A."/>
            <person name="Holsappel S."/>
            <person name="Eijlander R.T."/>
            <person name="Kuipers O.P."/>
        </authorList>
    </citation>
    <scope>NUCLEOTIDE SEQUENCE [LARGE SCALE GENOMIC DNA]</scope>
    <source>
        <strain evidence="2 3">B4135</strain>
    </source>
</reference>
<comment type="caution">
    <text evidence="2">The sequence shown here is derived from an EMBL/GenBank/DDBJ whole genome shotgun (WGS) entry which is preliminary data.</text>
</comment>